<proteinExistence type="predicted"/>
<dbReference type="InterPro" id="IPR013783">
    <property type="entry name" value="Ig-like_fold"/>
</dbReference>
<keyword evidence="6" id="KW-1185">Reference proteome</keyword>
<dbReference type="PANTHER" id="PTHR11738:SF186">
    <property type="entry name" value="OSTEOCLAST-ASSOCIATED IMMUNOGLOBULIN-LIKE RECEPTOR"/>
    <property type="match status" value="1"/>
</dbReference>
<protein>
    <submittedName>
        <fullName evidence="5">ABC transporter-like protein</fullName>
    </submittedName>
</protein>
<evidence type="ECO:0000256" key="3">
    <source>
        <dbReference type="SAM" id="SignalP"/>
    </source>
</evidence>
<reference evidence="5 6" key="2">
    <citation type="submission" date="2019-04" db="EMBL/GenBank/DDBJ databases">
        <title>The genome sequence of big-headed turtle.</title>
        <authorList>
            <person name="Gong S."/>
        </authorList>
    </citation>
    <scope>NUCLEOTIDE SEQUENCE [LARGE SCALE GENOMIC DNA]</scope>
    <source>
        <strain evidence="5">DO16091913</strain>
        <tissue evidence="5">Muscle</tissue>
    </source>
</reference>
<comment type="caution">
    <text evidence="5">The sequence shown here is derived from an EMBL/GenBank/DDBJ whole genome shotgun (WGS) entry which is preliminary data.</text>
</comment>
<sequence>MELTLLLPVLASLHIFPSLVSPTAPLSAPTLSLHPPHPEFFEGERLTLRCSAPGAGELTGYQFFNQSGERLLETPPDPYREARLHLTAQLATTGAYSCAYWRGASGQETPSEKSQPVSIQVKDAPAAPSLSLNPRHRVYHAGDSVGLVCLAPPSVDRVKGFQYFGDGIAVLALASSKSSYTYNLNITGPTVFGSYSCSYWVRLSGRNVPARRSEPVVISMRAHAGSWSRELAVGGSFFTLNSLIFLGTYFLMKREGS</sequence>
<dbReference type="InterPro" id="IPR036179">
    <property type="entry name" value="Ig-like_dom_sf"/>
</dbReference>
<dbReference type="GO" id="GO:0002764">
    <property type="term" value="P:immune response-regulating signaling pathway"/>
    <property type="evidence" value="ECO:0007669"/>
    <property type="project" value="TreeGrafter"/>
</dbReference>
<organism evidence="5 6">
    <name type="scientific">Platysternon megacephalum</name>
    <name type="common">big-headed turtle</name>
    <dbReference type="NCBI Taxonomy" id="55544"/>
    <lineage>
        <taxon>Eukaryota</taxon>
        <taxon>Metazoa</taxon>
        <taxon>Chordata</taxon>
        <taxon>Craniata</taxon>
        <taxon>Vertebrata</taxon>
        <taxon>Euteleostomi</taxon>
        <taxon>Archelosauria</taxon>
        <taxon>Testudinata</taxon>
        <taxon>Testudines</taxon>
        <taxon>Cryptodira</taxon>
        <taxon>Durocryptodira</taxon>
        <taxon>Testudinoidea</taxon>
        <taxon>Platysternidae</taxon>
        <taxon>Platysternon</taxon>
    </lineage>
</organism>
<reference evidence="5 6" key="1">
    <citation type="submission" date="2019-04" db="EMBL/GenBank/DDBJ databases">
        <title>Draft genome of the big-headed turtle Platysternon megacephalum.</title>
        <authorList>
            <person name="Gong S."/>
        </authorList>
    </citation>
    <scope>NUCLEOTIDE SEQUENCE [LARGE SCALE GENOMIC DNA]</scope>
    <source>
        <strain evidence="5">DO16091913</strain>
        <tissue evidence="5">Muscle</tissue>
    </source>
</reference>
<dbReference type="AlphaFoldDB" id="A0A4D9DNU9"/>
<feature type="transmembrane region" description="Helical" evidence="2">
    <location>
        <begin position="231"/>
        <end position="252"/>
    </location>
</feature>
<feature type="domain" description="Ig-like" evidence="4">
    <location>
        <begin position="29"/>
        <end position="118"/>
    </location>
</feature>
<dbReference type="Proteomes" id="UP000297703">
    <property type="component" value="Unassembled WGS sequence"/>
</dbReference>
<dbReference type="SUPFAM" id="SSF48726">
    <property type="entry name" value="Immunoglobulin"/>
    <property type="match status" value="1"/>
</dbReference>
<evidence type="ECO:0000313" key="6">
    <source>
        <dbReference type="Proteomes" id="UP000297703"/>
    </source>
</evidence>
<dbReference type="Gene3D" id="2.60.40.10">
    <property type="entry name" value="Immunoglobulins"/>
    <property type="match status" value="2"/>
</dbReference>
<evidence type="ECO:0000313" key="5">
    <source>
        <dbReference type="EMBL" id="TFJ96512.1"/>
    </source>
</evidence>
<dbReference type="Pfam" id="PF13895">
    <property type="entry name" value="Ig_2"/>
    <property type="match status" value="1"/>
</dbReference>
<dbReference type="InterPro" id="IPR007110">
    <property type="entry name" value="Ig-like_dom"/>
</dbReference>
<evidence type="ECO:0000256" key="2">
    <source>
        <dbReference type="SAM" id="Phobius"/>
    </source>
</evidence>
<evidence type="ECO:0000256" key="1">
    <source>
        <dbReference type="ARBA" id="ARBA00023157"/>
    </source>
</evidence>
<name>A0A4D9DNU9_9SAUR</name>
<feature type="chain" id="PRO_5020040021" evidence="3">
    <location>
        <begin position="23"/>
        <end position="257"/>
    </location>
</feature>
<dbReference type="PROSITE" id="PS50835">
    <property type="entry name" value="IG_LIKE"/>
    <property type="match status" value="1"/>
</dbReference>
<keyword evidence="2" id="KW-0472">Membrane</keyword>
<dbReference type="PANTHER" id="PTHR11738">
    <property type="entry name" value="MHC CLASS I NK CELL RECEPTOR"/>
    <property type="match status" value="1"/>
</dbReference>
<keyword evidence="1" id="KW-1015">Disulfide bond</keyword>
<dbReference type="OrthoDB" id="6151406at2759"/>
<keyword evidence="2" id="KW-1133">Transmembrane helix</keyword>
<feature type="signal peptide" evidence="3">
    <location>
        <begin position="1"/>
        <end position="22"/>
    </location>
</feature>
<evidence type="ECO:0000259" key="4">
    <source>
        <dbReference type="PROSITE" id="PS50835"/>
    </source>
</evidence>
<keyword evidence="3" id="KW-0732">Signal</keyword>
<accession>A0A4D9DNU9</accession>
<keyword evidence="2" id="KW-0812">Transmembrane</keyword>
<gene>
    <name evidence="5" type="ORF">DR999_PMT21701</name>
</gene>
<dbReference type="InterPro" id="IPR050412">
    <property type="entry name" value="Ig-like_Receptors_ImmuneReg"/>
</dbReference>
<dbReference type="EMBL" id="QXTE01000655">
    <property type="protein sequence ID" value="TFJ96512.1"/>
    <property type="molecule type" value="Genomic_DNA"/>
</dbReference>